<dbReference type="STRING" id="243233.MCA0376"/>
<dbReference type="EC" id="2.5.1.72" evidence="2 10"/>
<keyword evidence="8 10" id="KW-0408">Iron</keyword>
<keyword evidence="4 10" id="KW-0963">Cytoplasm</keyword>
<dbReference type="GO" id="GO:0046872">
    <property type="term" value="F:metal ion binding"/>
    <property type="evidence" value="ECO:0007669"/>
    <property type="project" value="UniProtKB-KW"/>
</dbReference>
<keyword evidence="6 10" id="KW-0808">Transferase</keyword>
<evidence type="ECO:0000256" key="6">
    <source>
        <dbReference type="ARBA" id="ARBA00022679"/>
    </source>
</evidence>
<dbReference type="NCBIfam" id="TIGR00550">
    <property type="entry name" value="nadA"/>
    <property type="match status" value="1"/>
</dbReference>
<evidence type="ECO:0000256" key="2">
    <source>
        <dbReference type="ARBA" id="ARBA00012669"/>
    </source>
</evidence>
<evidence type="ECO:0000256" key="4">
    <source>
        <dbReference type="ARBA" id="ARBA00022490"/>
    </source>
</evidence>
<dbReference type="GO" id="GO:0008987">
    <property type="term" value="F:quinolinate synthetase A activity"/>
    <property type="evidence" value="ECO:0007669"/>
    <property type="project" value="UniProtKB-UniRule"/>
</dbReference>
<dbReference type="InterPro" id="IPR023515">
    <property type="entry name" value="Quinolinate_synth_A_type3"/>
</dbReference>
<dbReference type="HAMAP" id="MF_00569">
    <property type="entry name" value="NadA_type3"/>
    <property type="match status" value="1"/>
</dbReference>
<comment type="subcellular location">
    <subcellularLocation>
        <location evidence="10">Cytoplasm</location>
    </subcellularLocation>
</comment>
<dbReference type="Gene3D" id="3.40.50.10800">
    <property type="entry name" value="NadA-like"/>
    <property type="match status" value="3"/>
</dbReference>
<dbReference type="GO" id="GO:0034628">
    <property type="term" value="P:'de novo' NAD+ biosynthetic process from L-aspartate"/>
    <property type="evidence" value="ECO:0007669"/>
    <property type="project" value="TreeGrafter"/>
</dbReference>
<dbReference type="GO" id="GO:0051539">
    <property type="term" value="F:4 iron, 4 sulfur cluster binding"/>
    <property type="evidence" value="ECO:0007669"/>
    <property type="project" value="UniProtKB-KW"/>
</dbReference>
<keyword evidence="7 10" id="KW-0479">Metal-binding</keyword>
<dbReference type="PANTHER" id="PTHR30573">
    <property type="entry name" value="QUINOLINATE SYNTHETASE A"/>
    <property type="match status" value="1"/>
</dbReference>
<keyword evidence="9 10" id="KW-0411">Iron-sulfur</keyword>
<evidence type="ECO:0000256" key="3">
    <source>
        <dbReference type="ARBA" id="ARBA00022485"/>
    </source>
</evidence>
<comment type="cofactor">
    <cofactor evidence="10">
        <name>[4Fe-4S] cluster</name>
        <dbReference type="ChEBI" id="CHEBI:49883"/>
    </cofactor>
    <text evidence="10">Binds 1 [4Fe-4S] cluster per subunit.</text>
</comment>
<organism evidence="11 12">
    <name type="scientific">Methylococcus capsulatus (strain ATCC 33009 / NCIMB 11132 / Bath)</name>
    <dbReference type="NCBI Taxonomy" id="243233"/>
    <lineage>
        <taxon>Bacteria</taxon>
        <taxon>Pseudomonadati</taxon>
        <taxon>Pseudomonadota</taxon>
        <taxon>Gammaproteobacteria</taxon>
        <taxon>Methylococcales</taxon>
        <taxon>Methylococcaceae</taxon>
        <taxon>Methylococcus</taxon>
    </lineage>
</organism>
<comment type="catalytic activity">
    <reaction evidence="10">
        <text>iminosuccinate + dihydroxyacetone phosphate = quinolinate + phosphate + 2 H2O + H(+)</text>
        <dbReference type="Rhea" id="RHEA:25888"/>
        <dbReference type="ChEBI" id="CHEBI:15377"/>
        <dbReference type="ChEBI" id="CHEBI:15378"/>
        <dbReference type="ChEBI" id="CHEBI:29959"/>
        <dbReference type="ChEBI" id="CHEBI:43474"/>
        <dbReference type="ChEBI" id="CHEBI:57642"/>
        <dbReference type="ChEBI" id="CHEBI:77875"/>
        <dbReference type="EC" id="2.5.1.72"/>
    </reaction>
</comment>
<evidence type="ECO:0000256" key="10">
    <source>
        <dbReference type="HAMAP-Rule" id="MF_00569"/>
    </source>
</evidence>
<evidence type="ECO:0000256" key="5">
    <source>
        <dbReference type="ARBA" id="ARBA00022642"/>
    </source>
</evidence>
<evidence type="ECO:0000256" key="8">
    <source>
        <dbReference type="ARBA" id="ARBA00023004"/>
    </source>
</evidence>
<keyword evidence="5 10" id="KW-0662">Pyridine nucleotide biosynthesis</keyword>
<comment type="function">
    <text evidence="10">Catalyzes the condensation of iminoaspartate with dihydroxyacetone phosphate to form quinolinate.</text>
</comment>
<dbReference type="GO" id="GO:0005829">
    <property type="term" value="C:cytosol"/>
    <property type="evidence" value="ECO:0007669"/>
    <property type="project" value="TreeGrafter"/>
</dbReference>
<feature type="binding site" evidence="10">
    <location>
        <position position="126"/>
    </location>
    <ligand>
        <name>[4Fe-4S] cluster</name>
        <dbReference type="ChEBI" id="CHEBI:49883"/>
    </ligand>
</feature>
<name>Q60BT9_METCA</name>
<comment type="pathway">
    <text evidence="1 10">Cofactor biosynthesis; NAD(+) biosynthesis; quinolinate from iminoaspartate: step 1/1.</text>
</comment>
<feature type="binding site" evidence="10">
    <location>
        <position position="63"/>
    </location>
    <ligand>
        <name>iminosuccinate</name>
        <dbReference type="ChEBI" id="CHEBI:77875"/>
    </ligand>
</feature>
<evidence type="ECO:0000313" key="11">
    <source>
        <dbReference type="EMBL" id="AAU90504.1"/>
    </source>
</evidence>
<accession>Q60BT9</accession>
<evidence type="ECO:0000313" key="12">
    <source>
        <dbReference type="Proteomes" id="UP000006821"/>
    </source>
</evidence>
<reference evidence="11 12" key="1">
    <citation type="journal article" date="2004" name="PLoS Biol.">
        <title>Genomic insights into methanotrophy: the complete genome sequence of Methylococcus capsulatus (Bath).</title>
        <authorList>
            <person name="Ward N.L."/>
            <person name="Larsen O."/>
            <person name="Sakwa J."/>
            <person name="Bruseth L."/>
            <person name="Khouri H.M."/>
            <person name="Durkin A.S."/>
            <person name="Dimitrov G."/>
            <person name="Jiang L."/>
            <person name="Scanlan D."/>
            <person name="Kang K.H."/>
            <person name="Lewis M.R."/>
            <person name="Nelson K.E."/>
            <person name="Methe B.A."/>
            <person name="Wu M."/>
            <person name="Heidelberg J.F."/>
            <person name="Paulsen I.T."/>
            <person name="Fouts D.E."/>
            <person name="Ravel J."/>
            <person name="Tettelin H."/>
            <person name="Ren Q."/>
            <person name="Read T.D."/>
            <person name="DeBoy R.T."/>
            <person name="Seshadri R."/>
            <person name="Salzberg S.L."/>
            <person name="Jensen H.B."/>
            <person name="Birkeland N.K."/>
            <person name="Nelson W.C."/>
            <person name="Dodson R.J."/>
            <person name="Grindhaug S.H."/>
            <person name="Holt I.E."/>
            <person name="Eidhammer I."/>
            <person name="Jonasen I."/>
            <person name="Vanaken S."/>
            <person name="Utterback T.R."/>
            <person name="Feldblyum T.V."/>
            <person name="Fraser C.M."/>
            <person name="Lillehaug J.R."/>
            <person name="Eisen J.A."/>
        </authorList>
    </citation>
    <scope>NUCLEOTIDE SEQUENCE [LARGE SCALE GENOMIC DNA]</scope>
    <source>
        <strain evidence="12">ATCC 33009 / NCIMB 11132 / Bath</strain>
    </source>
</reference>
<evidence type="ECO:0000256" key="7">
    <source>
        <dbReference type="ARBA" id="ARBA00022723"/>
    </source>
</evidence>
<feature type="binding site" evidence="10">
    <location>
        <begin position="275"/>
        <end position="277"/>
    </location>
    <ligand>
        <name>iminosuccinate</name>
        <dbReference type="ChEBI" id="CHEBI:77875"/>
    </ligand>
</feature>
<sequence>MSVRFVIPYWPTWSFLPPEQPTKSMSETALSIHDYAMLDDAECETRIRAARAALGKRCVILGHHYQRDEVFRHADFTGDSLKLSRLASQSDAEYIVFCGVHFMAEVADILSRPDQVAILPDLAAGCSMADMANLVAVERCWRELATVLDPESEVTPVTYINSAADLKAFCGRHGGIVCTSSNAQKILEWSFARRGKVLFFPDQHLGRNTGYRMGIPLEEMVTWDFGKPLGGLTEDEIRRARMILWAGFCSVHQMFRPEHIDRFLAQYPDTRVIVHPECSFEVCQKAQYIGSTEYILNTVRAAEPNTRWLVGTELNLVNRLAREVQPQGKSVHFLSPTVCMCSTMFRTDPQHLLWVLENLVEGHVVNRIEVPAAIAAEARGALENMLQVA</sequence>
<evidence type="ECO:0000256" key="1">
    <source>
        <dbReference type="ARBA" id="ARBA00005065"/>
    </source>
</evidence>
<comment type="similarity">
    <text evidence="10">Belongs to the quinolinate synthase family. Type 3 subfamily.</text>
</comment>
<dbReference type="eggNOG" id="COG0379">
    <property type="taxonomic scope" value="Bacteria"/>
</dbReference>
<feature type="binding site" evidence="10">
    <location>
        <position position="341"/>
    </location>
    <ligand>
        <name>[4Fe-4S] cluster</name>
        <dbReference type="ChEBI" id="CHEBI:49883"/>
    </ligand>
</feature>
<dbReference type="HOGENOM" id="CLU_047382_2_0_6"/>
<gene>
    <name evidence="10 11" type="primary">nadA</name>
    <name evidence="11" type="ordered locus">MCA0376</name>
</gene>
<proteinExistence type="inferred from homology"/>
<keyword evidence="3 10" id="KW-0004">4Fe-4S</keyword>
<feature type="binding site" evidence="10">
    <location>
        <position position="180"/>
    </location>
    <ligand>
        <name>iminosuccinate</name>
        <dbReference type="ChEBI" id="CHEBI:77875"/>
    </ligand>
</feature>
<dbReference type="InterPro" id="IPR003473">
    <property type="entry name" value="NadA"/>
</dbReference>
<dbReference type="AlphaFoldDB" id="Q60BT9"/>
<feature type="binding site" evidence="10">
    <location>
        <position position="292"/>
    </location>
    <ligand>
        <name>iminosuccinate</name>
        <dbReference type="ChEBI" id="CHEBI:77875"/>
    </ligand>
</feature>
<dbReference type="Pfam" id="PF02445">
    <property type="entry name" value="NadA"/>
    <property type="match status" value="1"/>
</dbReference>
<feature type="binding site" evidence="10">
    <location>
        <position position="80"/>
    </location>
    <ligand>
        <name>iminosuccinate</name>
        <dbReference type="ChEBI" id="CHEBI:77875"/>
    </ligand>
</feature>
<feature type="binding site" evidence="10">
    <location>
        <begin position="159"/>
        <end position="161"/>
    </location>
    <ligand>
        <name>iminosuccinate</name>
        <dbReference type="ChEBI" id="CHEBI:77875"/>
    </ligand>
</feature>
<dbReference type="SUPFAM" id="SSF142754">
    <property type="entry name" value="NadA-like"/>
    <property type="match status" value="1"/>
</dbReference>
<dbReference type="Proteomes" id="UP000006821">
    <property type="component" value="Chromosome"/>
</dbReference>
<dbReference type="KEGG" id="mca:MCA0376"/>
<evidence type="ECO:0000256" key="9">
    <source>
        <dbReference type="ARBA" id="ARBA00023014"/>
    </source>
</evidence>
<dbReference type="EMBL" id="AE017282">
    <property type="protein sequence ID" value="AAU90504.1"/>
    <property type="molecule type" value="Genomic_DNA"/>
</dbReference>
<feature type="binding site" evidence="10">
    <location>
        <position position="249"/>
    </location>
    <ligand>
        <name>[4Fe-4S] cluster</name>
        <dbReference type="ChEBI" id="CHEBI:49883"/>
    </ligand>
</feature>
<dbReference type="PANTHER" id="PTHR30573:SF0">
    <property type="entry name" value="QUINOLINATE SYNTHASE, CHLOROPLASTIC"/>
    <property type="match status" value="1"/>
</dbReference>
<dbReference type="InterPro" id="IPR036094">
    <property type="entry name" value="NadA_sf"/>
</dbReference>
<dbReference type="UniPathway" id="UPA00253">
    <property type="reaction ID" value="UER00327"/>
</dbReference>
<dbReference type="NCBIfam" id="NF006883">
    <property type="entry name" value="PRK09375.2-4"/>
    <property type="match status" value="1"/>
</dbReference>
<protein>
    <recommendedName>
        <fullName evidence="2 10">Quinolinate synthase</fullName>
        <ecNumber evidence="2 10">2.5.1.72</ecNumber>
    </recommendedName>
</protein>